<dbReference type="Proteomes" id="UP000821845">
    <property type="component" value="Chromosome 6"/>
</dbReference>
<gene>
    <name evidence="1" type="ORF">HPB50_023411</name>
</gene>
<organism evidence="1 2">
    <name type="scientific">Hyalomma asiaticum</name>
    <name type="common">Tick</name>
    <dbReference type="NCBI Taxonomy" id="266040"/>
    <lineage>
        <taxon>Eukaryota</taxon>
        <taxon>Metazoa</taxon>
        <taxon>Ecdysozoa</taxon>
        <taxon>Arthropoda</taxon>
        <taxon>Chelicerata</taxon>
        <taxon>Arachnida</taxon>
        <taxon>Acari</taxon>
        <taxon>Parasitiformes</taxon>
        <taxon>Ixodida</taxon>
        <taxon>Ixodoidea</taxon>
        <taxon>Ixodidae</taxon>
        <taxon>Hyalomminae</taxon>
        <taxon>Hyalomma</taxon>
    </lineage>
</organism>
<evidence type="ECO:0000313" key="2">
    <source>
        <dbReference type="Proteomes" id="UP000821845"/>
    </source>
</evidence>
<name>A0ACB7S2I7_HYAAI</name>
<reference evidence="1" key="1">
    <citation type="submission" date="2020-05" db="EMBL/GenBank/DDBJ databases">
        <title>Large-scale comparative analyses of tick genomes elucidate their genetic diversity and vector capacities.</title>
        <authorList>
            <person name="Jia N."/>
            <person name="Wang J."/>
            <person name="Shi W."/>
            <person name="Du L."/>
            <person name="Sun Y."/>
            <person name="Zhan W."/>
            <person name="Jiang J."/>
            <person name="Wang Q."/>
            <person name="Zhang B."/>
            <person name="Ji P."/>
            <person name="Sakyi L.B."/>
            <person name="Cui X."/>
            <person name="Yuan T."/>
            <person name="Jiang B."/>
            <person name="Yang W."/>
            <person name="Lam T.T.-Y."/>
            <person name="Chang Q."/>
            <person name="Ding S."/>
            <person name="Wang X."/>
            <person name="Zhu J."/>
            <person name="Ruan X."/>
            <person name="Zhao L."/>
            <person name="Wei J."/>
            <person name="Que T."/>
            <person name="Du C."/>
            <person name="Cheng J."/>
            <person name="Dai P."/>
            <person name="Han X."/>
            <person name="Huang E."/>
            <person name="Gao Y."/>
            <person name="Liu J."/>
            <person name="Shao H."/>
            <person name="Ye R."/>
            <person name="Li L."/>
            <person name="Wei W."/>
            <person name="Wang X."/>
            <person name="Wang C."/>
            <person name="Yang T."/>
            <person name="Huo Q."/>
            <person name="Li W."/>
            <person name="Guo W."/>
            <person name="Chen H."/>
            <person name="Zhou L."/>
            <person name="Ni X."/>
            <person name="Tian J."/>
            <person name="Zhou Y."/>
            <person name="Sheng Y."/>
            <person name="Liu T."/>
            <person name="Pan Y."/>
            <person name="Xia L."/>
            <person name="Li J."/>
            <person name="Zhao F."/>
            <person name="Cao W."/>
        </authorList>
    </citation>
    <scope>NUCLEOTIDE SEQUENCE</scope>
    <source>
        <strain evidence="1">Hyas-2018</strain>
    </source>
</reference>
<accession>A0ACB7S2I7</accession>
<sequence length="125" mass="14027">MFKNRKLGDNASNSRSEIARATDPWKHAHRFALVSPRGCALNPSDVRSIHTYAHTSDPGSALLEGVCARHTRFYRTWKLDTAEVLVFHVSVTSYGVCLQLAVRVEFSARRYACGLSDDEIPHVRV</sequence>
<comment type="caution">
    <text evidence="1">The sequence shown here is derived from an EMBL/GenBank/DDBJ whole genome shotgun (WGS) entry which is preliminary data.</text>
</comment>
<evidence type="ECO:0000313" key="1">
    <source>
        <dbReference type="EMBL" id="KAH6929113.1"/>
    </source>
</evidence>
<keyword evidence="2" id="KW-1185">Reference proteome</keyword>
<dbReference type="EMBL" id="CM023486">
    <property type="protein sequence ID" value="KAH6929113.1"/>
    <property type="molecule type" value="Genomic_DNA"/>
</dbReference>
<proteinExistence type="predicted"/>
<protein>
    <submittedName>
        <fullName evidence="1">Uncharacterized protein</fullName>
    </submittedName>
</protein>